<proteinExistence type="predicted"/>
<name>A0A1I2T7G7_9SPHI</name>
<dbReference type="Proteomes" id="UP000199666">
    <property type="component" value="Unassembled WGS sequence"/>
</dbReference>
<dbReference type="OrthoDB" id="706756at2"/>
<dbReference type="STRING" id="414048.SAMN04489864_101151"/>
<protein>
    <recommendedName>
        <fullName evidence="4">Membrane or secreted protein</fullName>
    </recommendedName>
</protein>
<organism evidence="2 3">
    <name type="scientific">Pedobacter insulae</name>
    <dbReference type="NCBI Taxonomy" id="414048"/>
    <lineage>
        <taxon>Bacteria</taxon>
        <taxon>Pseudomonadati</taxon>
        <taxon>Bacteroidota</taxon>
        <taxon>Sphingobacteriia</taxon>
        <taxon>Sphingobacteriales</taxon>
        <taxon>Sphingobacteriaceae</taxon>
        <taxon>Pedobacter</taxon>
    </lineage>
</organism>
<evidence type="ECO:0008006" key="4">
    <source>
        <dbReference type="Google" id="ProtNLM"/>
    </source>
</evidence>
<evidence type="ECO:0000313" key="2">
    <source>
        <dbReference type="EMBL" id="SFG58516.1"/>
    </source>
</evidence>
<keyword evidence="3" id="KW-1185">Reference proteome</keyword>
<feature type="chain" id="PRO_5011549562" description="Membrane or secreted protein" evidence="1">
    <location>
        <begin position="21"/>
        <end position="236"/>
    </location>
</feature>
<dbReference type="Gene3D" id="2.40.128.490">
    <property type="entry name" value="Uncharacterised protein PF14869, DUF4488"/>
    <property type="match status" value="1"/>
</dbReference>
<dbReference type="EMBL" id="FOPP01000001">
    <property type="protein sequence ID" value="SFG58516.1"/>
    <property type="molecule type" value="Genomic_DNA"/>
</dbReference>
<dbReference type="RefSeq" id="WP_090991643.1">
    <property type="nucleotide sequence ID" value="NZ_FOPP01000001.1"/>
</dbReference>
<sequence>MKNFIAIYLSLFLLSANLQAQSTINGAWKLTSGENEHQLFIQDGFFFHTIHTANQFTMSRGGHISVKKDALLTKVLFNSADSSEVNRESAIPFSISQNMLFLNMPEGHVELQRVDDGKAPLAGVWHITGRMGDDGKIAEIHQTGTRQTYKLLTGTKFQWVAIDPAKKQFSGTGGGTYSFKDGKYTENIEFFSRDNTRVGASLAFDGKLENGKWHHSGLSSKGAKIYEIWSKVQVNQ</sequence>
<dbReference type="AlphaFoldDB" id="A0A1I2T7G7"/>
<reference evidence="2 3" key="1">
    <citation type="submission" date="2016-10" db="EMBL/GenBank/DDBJ databases">
        <authorList>
            <person name="de Groot N.N."/>
        </authorList>
    </citation>
    <scope>NUCLEOTIDE SEQUENCE [LARGE SCALE GENOMIC DNA]</scope>
    <source>
        <strain evidence="2 3">DSM 18684</strain>
    </source>
</reference>
<accession>A0A1I2T7G7</accession>
<evidence type="ECO:0000256" key="1">
    <source>
        <dbReference type="SAM" id="SignalP"/>
    </source>
</evidence>
<feature type="signal peptide" evidence="1">
    <location>
        <begin position="1"/>
        <end position="20"/>
    </location>
</feature>
<keyword evidence="1" id="KW-0732">Signal</keyword>
<gene>
    <name evidence="2" type="ORF">SAMN04489864_101151</name>
</gene>
<evidence type="ECO:0000313" key="3">
    <source>
        <dbReference type="Proteomes" id="UP000199666"/>
    </source>
</evidence>